<feature type="transmembrane region" description="Helical" evidence="8">
    <location>
        <begin position="490"/>
        <end position="510"/>
    </location>
</feature>
<dbReference type="OrthoDB" id="627262at2759"/>
<keyword evidence="5 8" id="KW-1133">Transmembrane helix</keyword>
<evidence type="ECO:0000256" key="8">
    <source>
        <dbReference type="SAM" id="Phobius"/>
    </source>
</evidence>
<feature type="transmembrane region" description="Helical" evidence="8">
    <location>
        <begin position="114"/>
        <end position="136"/>
    </location>
</feature>
<reference evidence="9" key="2">
    <citation type="submission" date="2021-02" db="EMBL/GenBank/DDBJ databases">
        <authorList>
            <person name="Kimball J.A."/>
            <person name="Haas M.W."/>
            <person name="Macchietto M."/>
            <person name="Kono T."/>
            <person name="Duquette J."/>
            <person name="Shao M."/>
        </authorList>
    </citation>
    <scope>NUCLEOTIDE SEQUENCE</scope>
    <source>
        <tissue evidence="9">Fresh leaf tissue</tissue>
    </source>
</reference>
<feature type="transmembrane region" description="Helical" evidence="8">
    <location>
        <begin position="388"/>
        <end position="409"/>
    </location>
</feature>
<feature type="transmembrane region" description="Helical" evidence="8">
    <location>
        <begin position="142"/>
        <end position="161"/>
    </location>
</feature>
<sequence length="726" mass="79799">MALRQADRHRIVDSSSSKRPLDISAQASRPPHVSPWEVGTRRDQPEAMASAAANNSSATYGGDALESGNLLRRRNTGLGANAGDDRWDGDAAEEVASVERAFADKAVPSWREQLTVRAFVVGFLLSIMFSIIVMKLTLTTGVIPSLNVSASLLGFFLVRLWTKAIERMGFLKQPFTRQENTVIQTCVVSAYGVAFSGGFGSYLFGMSETIAKQAAEANDPLDIKNPHLGWIIGFLFLVSFVGLFALVPMRKVMIVDYKLTYPSGTATSYLINGFHTPEGAEVAKKQIRTLGKYFSFSLLWAFFKWFYTAGDDCGFSSFPTFGLEAYKNRFYFDFSPTYVGVGMICPYIVNVSLLIGGIVSWGLMWPIISTKKGSWYPDSLPESSLHGLQAYKVFITIAVILGDGLYNFIKIFGYTIKGFIDMYKGKNSNTIPVSDNGTPDTNFEESFDDKRRNELFLKDRIPNTVAIGGYVVIAAMATGCLPLIIPQLKWYYILTAYIFAPIMAFCNAYGSGLTDWSLATTYGTASDLMQDFKTGYMTLASPRSMFISQVIGTAMGCLVAPCVFWLFYKSFDIGASDGAYPAPYTIMYRNMAILGVDGLSSLPKHCLTLCYISFAAAFTINLIKDLVPKKVAKFIPIPMAAAIPFYLGPYFAIDMFIGSVILFYWEWKNKDGAQSFGPAVASGLMCGDGLWALPEAFLSLANVNPPLCMKFLSRAANAKVDAFLGN</sequence>
<organism evidence="9 10">
    <name type="scientific">Zizania palustris</name>
    <name type="common">Northern wild rice</name>
    <dbReference type="NCBI Taxonomy" id="103762"/>
    <lineage>
        <taxon>Eukaryota</taxon>
        <taxon>Viridiplantae</taxon>
        <taxon>Streptophyta</taxon>
        <taxon>Embryophyta</taxon>
        <taxon>Tracheophyta</taxon>
        <taxon>Spermatophyta</taxon>
        <taxon>Magnoliopsida</taxon>
        <taxon>Liliopsida</taxon>
        <taxon>Poales</taxon>
        <taxon>Poaceae</taxon>
        <taxon>BOP clade</taxon>
        <taxon>Oryzoideae</taxon>
        <taxon>Oryzeae</taxon>
        <taxon>Zizaniinae</taxon>
        <taxon>Zizania</taxon>
    </lineage>
</organism>
<dbReference type="Proteomes" id="UP000729402">
    <property type="component" value="Unassembled WGS sequence"/>
</dbReference>
<evidence type="ECO:0000313" key="10">
    <source>
        <dbReference type="Proteomes" id="UP000729402"/>
    </source>
</evidence>
<feature type="transmembrane region" description="Helical" evidence="8">
    <location>
        <begin position="347"/>
        <end position="368"/>
    </location>
</feature>
<dbReference type="PANTHER" id="PTHR31645">
    <property type="entry name" value="OLIGOPEPTIDE TRANSPORTER YGL114W-RELATED"/>
    <property type="match status" value="1"/>
</dbReference>
<evidence type="ECO:0000256" key="6">
    <source>
        <dbReference type="ARBA" id="ARBA00023136"/>
    </source>
</evidence>
<dbReference type="InterPro" id="IPR004813">
    <property type="entry name" value="OPT"/>
</dbReference>
<evidence type="ECO:0000256" key="3">
    <source>
        <dbReference type="ARBA" id="ARBA00022448"/>
    </source>
</evidence>
<keyword evidence="4 8" id="KW-0812">Transmembrane</keyword>
<feature type="transmembrane region" description="Helical" evidence="8">
    <location>
        <begin position="182"/>
        <end position="204"/>
    </location>
</feature>
<feature type="transmembrane region" description="Helical" evidence="8">
    <location>
        <begin position="606"/>
        <end position="623"/>
    </location>
</feature>
<feature type="transmembrane region" description="Helical" evidence="8">
    <location>
        <begin position="546"/>
        <end position="568"/>
    </location>
</feature>
<feature type="region of interest" description="Disordered" evidence="7">
    <location>
        <begin position="1"/>
        <end position="60"/>
    </location>
</feature>
<comment type="subcellular location">
    <subcellularLocation>
        <location evidence="1">Membrane</location>
        <topology evidence="1">Multi-pass membrane protein</topology>
    </subcellularLocation>
</comment>
<protein>
    <submittedName>
        <fullName evidence="9">Uncharacterized protein</fullName>
    </submittedName>
</protein>
<dbReference type="PANTHER" id="PTHR31645:SF12">
    <property type="entry name" value="METAL-NICOTIANAMINE TRANSPORTER YSL11-RELATED"/>
    <property type="match status" value="1"/>
</dbReference>
<feature type="transmembrane region" description="Helical" evidence="8">
    <location>
        <begin position="461"/>
        <end position="484"/>
    </location>
</feature>
<comment type="similarity">
    <text evidence="2">Belongs to the YSL (TC 2.A.67.2) family.</text>
</comment>
<dbReference type="GO" id="GO:0016020">
    <property type="term" value="C:membrane"/>
    <property type="evidence" value="ECO:0007669"/>
    <property type="project" value="UniProtKB-SubCell"/>
</dbReference>
<feature type="compositionally biased region" description="Low complexity" evidence="7">
    <location>
        <begin position="47"/>
        <end position="58"/>
    </location>
</feature>
<dbReference type="EMBL" id="JAAALK010000285">
    <property type="protein sequence ID" value="KAG8065351.1"/>
    <property type="molecule type" value="Genomic_DNA"/>
</dbReference>
<feature type="transmembrane region" description="Helical" evidence="8">
    <location>
        <begin position="643"/>
        <end position="665"/>
    </location>
</feature>
<name>A0A8J5S1C9_ZIZPA</name>
<reference evidence="9" key="1">
    <citation type="journal article" date="2021" name="bioRxiv">
        <title>Whole Genome Assembly and Annotation of Northern Wild Rice, Zizania palustris L., Supports a Whole Genome Duplication in the Zizania Genus.</title>
        <authorList>
            <person name="Haas M."/>
            <person name="Kono T."/>
            <person name="Macchietto M."/>
            <person name="Millas R."/>
            <person name="McGilp L."/>
            <person name="Shao M."/>
            <person name="Duquette J."/>
            <person name="Hirsch C.N."/>
            <person name="Kimball J."/>
        </authorList>
    </citation>
    <scope>NUCLEOTIDE SEQUENCE</scope>
    <source>
        <tissue evidence="9">Fresh leaf tissue</tissue>
    </source>
</reference>
<evidence type="ECO:0000256" key="7">
    <source>
        <dbReference type="SAM" id="MobiDB-lite"/>
    </source>
</evidence>
<accession>A0A8J5S1C9</accession>
<comment type="caution">
    <text evidence="9">The sequence shown here is derived from an EMBL/GenBank/DDBJ whole genome shotgun (WGS) entry which is preliminary data.</text>
</comment>
<keyword evidence="3" id="KW-0813">Transport</keyword>
<keyword evidence="10" id="KW-1185">Reference proteome</keyword>
<dbReference type="Pfam" id="PF03169">
    <property type="entry name" value="OPT"/>
    <property type="match status" value="1"/>
</dbReference>
<dbReference type="GO" id="GO:0035673">
    <property type="term" value="F:oligopeptide transmembrane transporter activity"/>
    <property type="evidence" value="ECO:0007669"/>
    <property type="project" value="InterPro"/>
</dbReference>
<dbReference type="InterPro" id="IPR045035">
    <property type="entry name" value="YSL-like"/>
</dbReference>
<feature type="transmembrane region" description="Helical" evidence="8">
    <location>
        <begin position="228"/>
        <end position="249"/>
    </location>
</feature>
<proteinExistence type="inferred from homology"/>
<evidence type="ECO:0000256" key="1">
    <source>
        <dbReference type="ARBA" id="ARBA00004141"/>
    </source>
</evidence>
<evidence type="ECO:0000256" key="5">
    <source>
        <dbReference type="ARBA" id="ARBA00022989"/>
    </source>
</evidence>
<feature type="compositionally biased region" description="Basic and acidic residues" evidence="7">
    <location>
        <begin position="1"/>
        <end position="12"/>
    </location>
</feature>
<dbReference type="AlphaFoldDB" id="A0A8J5S1C9"/>
<keyword evidence="6 8" id="KW-0472">Membrane</keyword>
<evidence type="ECO:0000256" key="4">
    <source>
        <dbReference type="ARBA" id="ARBA00022692"/>
    </source>
</evidence>
<gene>
    <name evidence="9" type="ORF">GUJ93_ZPchr0004g39453</name>
</gene>
<evidence type="ECO:0000256" key="2">
    <source>
        <dbReference type="ARBA" id="ARBA00010276"/>
    </source>
</evidence>
<evidence type="ECO:0000313" key="9">
    <source>
        <dbReference type="EMBL" id="KAG8065351.1"/>
    </source>
</evidence>
<dbReference type="NCBIfam" id="TIGR00728">
    <property type="entry name" value="OPT_sfam"/>
    <property type="match status" value="2"/>
</dbReference>